<dbReference type="Proteomes" id="UP000504603">
    <property type="component" value="Unplaced"/>
</dbReference>
<dbReference type="SMART" id="SM00248">
    <property type="entry name" value="ANK"/>
    <property type="match status" value="5"/>
</dbReference>
<comment type="similarity">
    <text evidence="2 14">Belongs to the potassium channel family. Plant (TC 1.A.1.4) subfamily.</text>
</comment>
<dbReference type="FunFam" id="1.10.287.70:FF:000123">
    <property type="entry name" value="Potassium channel KAT3"/>
    <property type="match status" value="1"/>
</dbReference>
<dbReference type="AlphaFoldDB" id="A0A6J1BT75"/>
<evidence type="ECO:0000256" key="15">
    <source>
        <dbReference type="SAM" id="MobiDB-lite"/>
    </source>
</evidence>
<feature type="compositionally biased region" description="Polar residues" evidence="15">
    <location>
        <begin position="749"/>
        <end position="769"/>
    </location>
</feature>
<comment type="domain">
    <text evidence="14">The segment S4 is probably the voltage-sensor and is characterized by a series of positively charged amino acids. The pore-forming region H5 is enclosed by the transmembrane segments S5 and S6 in the Shaker-type (1P/6TM) and contains the GYGD signature motif which seems to be involved in potassium selectivity.</text>
</comment>
<evidence type="ECO:0000313" key="18">
    <source>
        <dbReference type="Proteomes" id="UP000504603"/>
    </source>
</evidence>
<keyword evidence="8 14" id="KW-0630">Potassium</keyword>
<dbReference type="GeneID" id="111005323"/>
<evidence type="ECO:0000256" key="12">
    <source>
        <dbReference type="ARBA" id="ARBA00023303"/>
    </source>
</evidence>
<keyword evidence="12 14" id="KW-0407">Ion channel</keyword>
<evidence type="ECO:0000256" key="14">
    <source>
        <dbReference type="RuleBase" id="RU369015"/>
    </source>
</evidence>
<evidence type="ECO:0000256" key="8">
    <source>
        <dbReference type="ARBA" id="ARBA00022958"/>
    </source>
</evidence>
<protein>
    <recommendedName>
        <fullName evidence="14">Potassium channel</fullName>
    </recommendedName>
</protein>
<feature type="region of interest" description="Disordered" evidence="15">
    <location>
        <begin position="749"/>
        <end position="776"/>
    </location>
</feature>
<dbReference type="Pfam" id="PF12796">
    <property type="entry name" value="Ank_2"/>
    <property type="match status" value="2"/>
</dbReference>
<dbReference type="PRINTS" id="PR01463">
    <property type="entry name" value="EAGCHANLFMLY"/>
</dbReference>
<evidence type="ECO:0000256" key="2">
    <source>
        <dbReference type="ARBA" id="ARBA00007929"/>
    </source>
</evidence>
<keyword evidence="6 14" id="KW-0631">Potassium channel</keyword>
<dbReference type="InterPro" id="IPR045319">
    <property type="entry name" value="KAT/AKT"/>
</dbReference>
<dbReference type="InterPro" id="IPR002110">
    <property type="entry name" value="Ankyrin_rpt"/>
</dbReference>
<keyword evidence="7 14" id="KW-0851">Voltage-gated channel</keyword>
<dbReference type="Gene3D" id="1.25.40.20">
    <property type="entry name" value="Ankyrin repeat-containing domain"/>
    <property type="match status" value="1"/>
</dbReference>
<dbReference type="Gene3D" id="2.60.120.10">
    <property type="entry name" value="Jelly Rolls"/>
    <property type="match status" value="1"/>
</dbReference>
<dbReference type="SUPFAM" id="SSF51206">
    <property type="entry name" value="cAMP-binding domain-like"/>
    <property type="match status" value="1"/>
</dbReference>
<comment type="caution">
    <text evidence="14">Lacks conserved residue(s) required for the propagation of feature annotation.</text>
</comment>
<evidence type="ECO:0000256" key="11">
    <source>
        <dbReference type="ARBA" id="ARBA00023136"/>
    </source>
</evidence>
<dbReference type="PANTHER" id="PTHR45743">
    <property type="entry name" value="POTASSIUM CHANNEL AKT1"/>
    <property type="match status" value="1"/>
</dbReference>
<keyword evidence="3 14" id="KW-0813">Transport</keyword>
<dbReference type="PANTHER" id="PTHR45743:SF2">
    <property type="entry name" value="POTASSIUM CHANNEL AKT1"/>
    <property type="match status" value="1"/>
</dbReference>
<dbReference type="InterPro" id="IPR036770">
    <property type="entry name" value="Ankyrin_rpt-contain_sf"/>
</dbReference>
<evidence type="ECO:0000256" key="6">
    <source>
        <dbReference type="ARBA" id="ARBA00022826"/>
    </source>
</evidence>
<dbReference type="CDD" id="cd00038">
    <property type="entry name" value="CAP_ED"/>
    <property type="match status" value="1"/>
</dbReference>
<dbReference type="SUPFAM" id="SSF81324">
    <property type="entry name" value="Voltage-gated potassium channels"/>
    <property type="match status" value="1"/>
</dbReference>
<feature type="domain" description="KHA" evidence="17">
    <location>
        <begin position="837"/>
        <end position="913"/>
    </location>
</feature>
<feature type="transmembrane region" description="Helical" evidence="14">
    <location>
        <begin position="108"/>
        <end position="127"/>
    </location>
</feature>
<comment type="function">
    <text evidence="14">Potassium channel.</text>
</comment>
<evidence type="ECO:0000256" key="13">
    <source>
        <dbReference type="PROSITE-ProRule" id="PRU00023"/>
    </source>
</evidence>
<keyword evidence="13" id="KW-0040">ANK repeat</keyword>
<reference evidence="19" key="1">
    <citation type="submission" date="2025-08" db="UniProtKB">
        <authorList>
            <consortium name="RefSeq"/>
        </authorList>
    </citation>
    <scope>IDENTIFICATION</scope>
    <source>
        <strain evidence="19">OHB3-1</strain>
    </source>
</reference>
<keyword evidence="11 14" id="KW-0472">Membrane</keyword>
<accession>A0A6J1BT75</accession>
<evidence type="ECO:0000256" key="3">
    <source>
        <dbReference type="ARBA" id="ARBA00022448"/>
    </source>
</evidence>
<keyword evidence="9 14" id="KW-1133">Transmembrane helix</keyword>
<feature type="repeat" description="ANK" evidence="13">
    <location>
        <begin position="665"/>
        <end position="697"/>
    </location>
</feature>
<feature type="transmembrane region" description="Helical" evidence="14">
    <location>
        <begin position="285"/>
        <end position="303"/>
    </location>
</feature>
<dbReference type="Pfam" id="PF11834">
    <property type="entry name" value="KHA"/>
    <property type="match status" value="1"/>
</dbReference>
<feature type="repeat" description="ANK" evidence="13">
    <location>
        <begin position="601"/>
        <end position="633"/>
    </location>
</feature>
<dbReference type="PROSITE" id="PS50088">
    <property type="entry name" value="ANK_REPEAT"/>
    <property type="match status" value="3"/>
</dbReference>
<feature type="domain" description="Cyclic nucleotide-binding" evidence="16">
    <location>
        <begin position="389"/>
        <end position="491"/>
    </location>
</feature>
<keyword evidence="5 14" id="KW-0812">Transmembrane</keyword>
<dbReference type="InterPro" id="IPR021789">
    <property type="entry name" value="KHA_dom"/>
</dbReference>
<comment type="domain">
    <text evidence="14">The KHA domain (rich in hydrophobic and acidic residues) present in the C-terminal part is likely to be important for tetramerization.</text>
</comment>
<organism evidence="18 19">
    <name type="scientific">Momordica charantia</name>
    <name type="common">Bitter gourd</name>
    <name type="synonym">Balsam pear</name>
    <dbReference type="NCBI Taxonomy" id="3673"/>
    <lineage>
        <taxon>Eukaryota</taxon>
        <taxon>Viridiplantae</taxon>
        <taxon>Streptophyta</taxon>
        <taxon>Embryophyta</taxon>
        <taxon>Tracheophyta</taxon>
        <taxon>Spermatophyta</taxon>
        <taxon>Magnoliopsida</taxon>
        <taxon>eudicotyledons</taxon>
        <taxon>Gunneridae</taxon>
        <taxon>Pentapetalae</taxon>
        <taxon>rosids</taxon>
        <taxon>fabids</taxon>
        <taxon>Cucurbitales</taxon>
        <taxon>Cucurbitaceae</taxon>
        <taxon>Momordiceae</taxon>
        <taxon>Momordica</taxon>
    </lineage>
</organism>
<dbReference type="PRINTS" id="PR01415">
    <property type="entry name" value="ANKYRIN"/>
</dbReference>
<dbReference type="FunFam" id="2.60.120.10:FF:000074">
    <property type="entry name" value="Potassium channel KAT2"/>
    <property type="match status" value="1"/>
</dbReference>
<dbReference type="Pfam" id="PF00520">
    <property type="entry name" value="Ion_trans"/>
    <property type="match status" value="1"/>
</dbReference>
<dbReference type="InterPro" id="IPR000595">
    <property type="entry name" value="cNMP-bd_dom"/>
</dbReference>
<gene>
    <name evidence="19" type="primary">LOC111005323</name>
</gene>
<evidence type="ECO:0000256" key="1">
    <source>
        <dbReference type="ARBA" id="ARBA00004141"/>
    </source>
</evidence>
<evidence type="ECO:0000259" key="16">
    <source>
        <dbReference type="PROSITE" id="PS50042"/>
    </source>
</evidence>
<dbReference type="GO" id="GO:0034702">
    <property type="term" value="C:monoatomic ion channel complex"/>
    <property type="evidence" value="ECO:0007669"/>
    <property type="project" value="UniProtKB-KW"/>
</dbReference>
<feature type="transmembrane region" description="Helical" evidence="14">
    <location>
        <begin position="211"/>
        <end position="232"/>
    </location>
</feature>
<dbReference type="RefSeq" id="XP_022132494.1">
    <property type="nucleotide sequence ID" value="XM_022276802.1"/>
</dbReference>
<dbReference type="SMART" id="SM00100">
    <property type="entry name" value="cNMP"/>
    <property type="match status" value="1"/>
</dbReference>
<dbReference type="InterPro" id="IPR003938">
    <property type="entry name" value="K_chnl_volt-dep_EAG/ELK/ERG"/>
</dbReference>
<dbReference type="Gene3D" id="1.10.287.70">
    <property type="match status" value="1"/>
</dbReference>
<dbReference type="SUPFAM" id="SSF48403">
    <property type="entry name" value="Ankyrin repeat"/>
    <property type="match status" value="1"/>
</dbReference>
<name>A0A6J1BT75_MOMCH</name>
<dbReference type="PROSITE" id="PS50042">
    <property type="entry name" value="CNMP_BINDING_3"/>
    <property type="match status" value="1"/>
</dbReference>
<comment type="subunit">
    <text evidence="14">The potassium channel is composed of a homo- or heterotetrameric complex of pore-forming subunits.</text>
</comment>
<dbReference type="InterPro" id="IPR005821">
    <property type="entry name" value="Ion_trans_dom"/>
</dbReference>
<dbReference type="PROSITE" id="PS50297">
    <property type="entry name" value="ANK_REP_REGION"/>
    <property type="match status" value="3"/>
</dbReference>
<dbReference type="PROSITE" id="PS51490">
    <property type="entry name" value="KHA"/>
    <property type="match status" value="1"/>
</dbReference>
<evidence type="ECO:0000313" key="19">
    <source>
        <dbReference type="RefSeq" id="XP_022132494.1"/>
    </source>
</evidence>
<feature type="repeat" description="ANK" evidence="13">
    <location>
        <begin position="568"/>
        <end position="600"/>
    </location>
</feature>
<comment type="subcellular location">
    <subcellularLocation>
        <location evidence="1 14">Membrane</location>
        <topology evidence="1 14">Multi-pass membrane protein</topology>
    </subcellularLocation>
</comment>
<feature type="transmembrane region" description="Helical" evidence="14">
    <location>
        <begin position="77"/>
        <end position="96"/>
    </location>
</feature>
<dbReference type="GO" id="GO:0005249">
    <property type="term" value="F:voltage-gated potassium channel activity"/>
    <property type="evidence" value="ECO:0007669"/>
    <property type="project" value="UniProtKB-UniRule"/>
</dbReference>
<dbReference type="InterPro" id="IPR014710">
    <property type="entry name" value="RmlC-like_jellyroll"/>
</dbReference>
<evidence type="ECO:0000256" key="4">
    <source>
        <dbReference type="ARBA" id="ARBA00022538"/>
    </source>
</evidence>
<evidence type="ECO:0000256" key="9">
    <source>
        <dbReference type="ARBA" id="ARBA00022989"/>
    </source>
</evidence>
<evidence type="ECO:0000256" key="5">
    <source>
        <dbReference type="ARBA" id="ARBA00022692"/>
    </source>
</evidence>
<dbReference type="Pfam" id="PF00027">
    <property type="entry name" value="cNMP_binding"/>
    <property type="match status" value="1"/>
</dbReference>
<evidence type="ECO:0000259" key="17">
    <source>
        <dbReference type="PROSITE" id="PS51490"/>
    </source>
</evidence>
<keyword evidence="10 14" id="KW-0406">Ion transport</keyword>
<sequence length="913" mass="102901">MSSSHKKKKMGLLGRSMCGREPEKEIEQLSRDDGSQYSLTGGILPPLGVNGRNNRRGKLRAHIISPFDYNYRLWETFLIFLVLYTAWVCPFEFGFLDMAKGVLAITDNVVNGFFAIDIILTFFVAYLDKSSYLLVDDPKLIALRYVKTWLVFDVVSTIPSELARKILPLPVQTYGYFNMLRLWRLRRVSSMFARLEKDRNFNYFWVRCAKLIFVCLFAVHFAGCCFFLIASHMSDPKKTWMGLFVDDFRQESLWYCYVTSIYWSIVTLTTTGYGDLHPVNEKEMSFVICYLFFVLGLQAYLIGNMTNLVVHGTGRTRKFRDTIQAASNFAQRNQLPVRLQEQMLAHLCLKHRTDSEGLQQQETVDALPKAIRSSISHHLFYSLVDSVYLFNGVSTDLIFQLVTEMKAEYFPPKEDIILQNEAPTDFYIVVTGAADLIIQRNGLEEIVGEAKPGDVIGEIGVLCYRPQLFTVRTCRLSQLLRMNRTSFFNLVQASVGDGSIIMNNLLKHLREIKDPMMEEILQETQQTLTRSGMEMPHSLCYAANNGDDLLLHKLLKRGSHPNEVDNSNGKTPLHIAASKGNEHCVVLLLEYGADPNQRDFEGSTPLWEAIQGKHESIVKLLMDNGADISAGDIGSFACSAAEQNSTDMLKSLVLCGGDITQPRSNGTTALHMSVCEGNSEMVKLLLEQGGDIDKPDIHGWTPRALADQQGHEEIKELFSAVKQAASKPHTVQIPQSLDLPYMQKFQSESNMPRFSQESSMTPVRESNFSDIPPRRRRNNNYRNSLVGFMATANTGEIAFCIFEQTIVLIPSALNQRCPLRKLIRNQNKLQSVLLSTRVTISCPEKGNAAKLVLLPNSIQELLEIGAKKFGFYATKILTQEGAEIEDIDLIRDGDRLFLAGDAGATLPSSHQEL</sequence>
<dbReference type="InterPro" id="IPR018490">
    <property type="entry name" value="cNMP-bd_dom_sf"/>
</dbReference>
<keyword evidence="18" id="KW-1185">Reference proteome</keyword>
<dbReference type="OrthoDB" id="426293at2759"/>
<feature type="transmembrane region" description="Helical" evidence="14">
    <location>
        <begin position="252"/>
        <end position="273"/>
    </location>
</feature>
<proteinExistence type="inferred from homology"/>
<evidence type="ECO:0000256" key="7">
    <source>
        <dbReference type="ARBA" id="ARBA00022882"/>
    </source>
</evidence>
<keyword evidence="4 14" id="KW-0633">Potassium transport</keyword>
<evidence type="ECO:0000256" key="10">
    <source>
        <dbReference type="ARBA" id="ARBA00023065"/>
    </source>
</evidence>